<evidence type="ECO:0000256" key="1">
    <source>
        <dbReference type="SAM" id="SignalP"/>
    </source>
</evidence>
<keyword evidence="1" id="KW-0732">Signal</keyword>
<proteinExistence type="predicted"/>
<dbReference type="Proteomes" id="UP001174909">
    <property type="component" value="Unassembled WGS sequence"/>
</dbReference>
<reference evidence="2" key="1">
    <citation type="submission" date="2023-03" db="EMBL/GenBank/DDBJ databases">
        <authorList>
            <person name="Steffen K."/>
            <person name="Cardenas P."/>
        </authorList>
    </citation>
    <scope>NUCLEOTIDE SEQUENCE</scope>
</reference>
<evidence type="ECO:0000313" key="3">
    <source>
        <dbReference type="Proteomes" id="UP001174909"/>
    </source>
</evidence>
<name>A0AA35WTW8_GEOBA</name>
<keyword evidence="3" id="KW-1185">Reference proteome</keyword>
<evidence type="ECO:0000313" key="2">
    <source>
        <dbReference type="EMBL" id="CAI8032619.1"/>
    </source>
</evidence>
<dbReference type="AlphaFoldDB" id="A0AA35WTW8"/>
<organism evidence="2 3">
    <name type="scientific">Geodia barretti</name>
    <name type="common">Barrett's horny sponge</name>
    <dbReference type="NCBI Taxonomy" id="519541"/>
    <lineage>
        <taxon>Eukaryota</taxon>
        <taxon>Metazoa</taxon>
        <taxon>Porifera</taxon>
        <taxon>Demospongiae</taxon>
        <taxon>Heteroscleromorpha</taxon>
        <taxon>Tetractinellida</taxon>
        <taxon>Astrophorina</taxon>
        <taxon>Geodiidae</taxon>
        <taxon>Geodia</taxon>
    </lineage>
</organism>
<accession>A0AA35WTW8</accession>
<feature type="chain" id="PRO_5041407871" evidence="1">
    <location>
        <begin position="32"/>
        <end position="207"/>
    </location>
</feature>
<dbReference type="EMBL" id="CASHTH010002612">
    <property type="protein sequence ID" value="CAI8032619.1"/>
    <property type="molecule type" value="Genomic_DNA"/>
</dbReference>
<feature type="signal peptide" evidence="1">
    <location>
        <begin position="1"/>
        <end position="31"/>
    </location>
</feature>
<gene>
    <name evidence="2" type="ORF">GBAR_LOCUS18432</name>
</gene>
<protein>
    <submittedName>
        <fullName evidence="2">Uncharacterized protein</fullName>
    </submittedName>
</protein>
<sequence>MSSCNSAVVVSTMSRCSAVLLSTILCLLCAGATNTNTAITIIQRNLTVRDGQEAVFMCEVPCTHEAFWYVADLHNSFALPYTDTLSELTYSRSYSDCTSAGRYNDTLTLTATPELNNVPIQCSASMIDCNSGDDSCGFIVYSRFRILRGTYILCVCVCWLVPQWHTLVTMWYVILSCDLQQVQSGCAPKFPRVMSAPRCSGITQFWI</sequence>
<comment type="caution">
    <text evidence="2">The sequence shown here is derived from an EMBL/GenBank/DDBJ whole genome shotgun (WGS) entry which is preliminary data.</text>
</comment>